<proteinExistence type="predicted"/>
<reference evidence="1 2" key="2">
    <citation type="journal article" date="2016" name="Genome Announc.">
        <title>Draft Genome Sequences of Streptomyces scabiei S58, Streptomyces turgidiscabies T45, and Streptomyces acidiscabies a10, the Pathogens of Potato Common Scab, Isolated in Japan.</title>
        <authorList>
            <person name="Tomihama T."/>
            <person name="Nishi Y."/>
            <person name="Sakai M."/>
            <person name="Ikenaga M."/>
            <person name="Okubo T."/>
            <person name="Ikeda S."/>
        </authorList>
    </citation>
    <scope>NUCLEOTIDE SEQUENCE [LARGE SCALE GENOMIC DNA]</scope>
    <source>
        <strain evidence="1 2">S58</strain>
    </source>
</reference>
<comment type="caution">
    <text evidence="1">The sequence shown here is derived from an EMBL/GenBank/DDBJ whole genome shotgun (WGS) entry which is preliminary data.</text>
</comment>
<sequence>MATARSNRTSAQLVDEFRALERVHWPTVWAGSPAPGRPLEDWCAQFGWTPRSAEWVLDVSSPTGQGMALHPVQERGWAPVNFVSWTPWGLSADNTSENDAVLDRAVLKVNLGLAPEPGELRTPLINITCRPPEI</sequence>
<gene>
    <name evidence="1" type="ORF">SsS58_07013</name>
</gene>
<dbReference type="AlphaFoldDB" id="A0A124C561"/>
<accession>A0A124C561</accession>
<name>A0A124C561_STRSC</name>
<organism evidence="1 2">
    <name type="scientific">Streptomyces scabiei</name>
    <dbReference type="NCBI Taxonomy" id="1930"/>
    <lineage>
        <taxon>Bacteria</taxon>
        <taxon>Bacillati</taxon>
        <taxon>Actinomycetota</taxon>
        <taxon>Actinomycetes</taxon>
        <taxon>Kitasatosporales</taxon>
        <taxon>Streptomycetaceae</taxon>
        <taxon>Streptomyces</taxon>
    </lineage>
</organism>
<dbReference type="EMBL" id="BCMM01000042">
    <property type="protein sequence ID" value="GAQ66578.1"/>
    <property type="molecule type" value="Genomic_DNA"/>
</dbReference>
<reference evidence="2" key="1">
    <citation type="submission" date="2015-11" db="EMBL/GenBank/DDBJ databases">
        <authorList>
            <consortium name="Cross-ministerial Strategic Innovation Promotion Program (SIP) consortium"/>
            <person name="Tomihama T."/>
            <person name="Ikenaga M."/>
            <person name="Sakai M."/>
            <person name="Okubo T."/>
            <person name="Ikeda S."/>
        </authorList>
    </citation>
    <scope>NUCLEOTIDE SEQUENCE [LARGE SCALE GENOMIC DNA]</scope>
    <source>
        <strain evidence="2">S58</strain>
    </source>
</reference>
<dbReference type="OrthoDB" id="3429977at2"/>
<evidence type="ECO:0000313" key="2">
    <source>
        <dbReference type="Proteomes" id="UP000067448"/>
    </source>
</evidence>
<reference evidence="2" key="3">
    <citation type="submission" date="2016-02" db="EMBL/GenBank/DDBJ databases">
        <title>Draft genome of pathogenic Streptomyces sp. in Japan.</title>
        <authorList>
            <person name="Tomihama T."/>
            <person name="Ikenaga M."/>
            <person name="Sakai M."/>
            <person name="Okubo T."/>
            <person name="Ikeda S."/>
        </authorList>
    </citation>
    <scope>NUCLEOTIDE SEQUENCE [LARGE SCALE GENOMIC DNA]</scope>
    <source>
        <strain evidence="2">S58</strain>
    </source>
</reference>
<dbReference type="Proteomes" id="UP000067448">
    <property type="component" value="Unassembled WGS sequence"/>
</dbReference>
<protein>
    <submittedName>
        <fullName evidence="1">Uncharacterized protein</fullName>
    </submittedName>
</protein>
<evidence type="ECO:0000313" key="1">
    <source>
        <dbReference type="EMBL" id="GAQ66578.1"/>
    </source>
</evidence>